<name>A0A1A8BPL6_NOTKA</name>
<reference evidence="2" key="2">
    <citation type="submission" date="2016-06" db="EMBL/GenBank/DDBJ databases">
        <title>The genome of a short-lived fish provides insights into sex chromosome evolution and the genetic control of aging.</title>
        <authorList>
            <person name="Reichwald K."/>
            <person name="Felder M."/>
            <person name="Petzold A."/>
            <person name="Koch P."/>
            <person name="Groth M."/>
            <person name="Platzer M."/>
        </authorList>
    </citation>
    <scope>NUCLEOTIDE SEQUENCE</scope>
    <source>
        <tissue evidence="2">Brain</tissue>
    </source>
</reference>
<dbReference type="PANTHER" id="PTHR21580">
    <property type="entry name" value="SHIPPO-1-RELATED"/>
    <property type="match status" value="1"/>
</dbReference>
<gene>
    <name evidence="2" type="primary">OLA.28264</name>
</gene>
<feature type="region of interest" description="Disordered" evidence="1">
    <location>
        <begin position="128"/>
        <end position="154"/>
    </location>
</feature>
<dbReference type="EMBL" id="HADZ01004665">
    <property type="protein sequence ID" value="SBP68606.1"/>
    <property type="molecule type" value="Transcribed_RNA"/>
</dbReference>
<dbReference type="InterPro" id="IPR051291">
    <property type="entry name" value="CIMAP"/>
</dbReference>
<sequence>MSRKDPWVGTWRPHKPRGPIAALYGSPGPKYALSGLTGSFQHDPTKPKAPMFSFGGRHQEIKTDCSPGPGYLYIPSNITTKGRNDKPAFSIQWRKKQPKWSEVPGPGEYCPEKSEKMTFRSAPAYSLHSRRRDVVTSHTPGPDTYTLPPMVGSKTVTGPSAPTYSICGRRKTASLHEELKQTPGPAAYKVVDSCIFKQKPPQYSIKGRTFVPNDATDGPGPGAHYPELVTCTRTKAPSFTFGVRHSEYAAPLIVPNNEQ</sequence>
<organism evidence="2">
    <name type="scientific">Nothobranchius kadleci</name>
    <name type="common">African annual killifish</name>
    <dbReference type="NCBI Taxonomy" id="1051664"/>
    <lineage>
        <taxon>Eukaryota</taxon>
        <taxon>Metazoa</taxon>
        <taxon>Chordata</taxon>
        <taxon>Craniata</taxon>
        <taxon>Vertebrata</taxon>
        <taxon>Euteleostomi</taxon>
        <taxon>Actinopterygii</taxon>
        <taxon>Neopterygii</taxon>
        <taxon>Teleostei</taxon>
        <taxon>Neoteleostei</taxon>
        <taxon>Acanthomorphata</taxon>
        <taxon>Ovalentaria</taxon>
        <taxon>Atherinomorphae</taxon>
        <taxon>Cyprinodontiformes</taxon>
        <taxon>Nothobranchiidae</taxon>
        <taxon>Nothobranchius</taxon>
    </lineage>
</organism>
<accession>A0A1A8BPL6</accession>
<evidence type="ECO:0000313" key="2">
    <source>
        <dbReference type="EMBL" id="SBP68606.1"/>
    </source>
</evidence>
<protein>
    <submittedName>
        <fullName evidence="2">Outer dense fiber of sperm tails 3</fullName>
    </submittedName>
</protein>
<reference evidence="2" key="1">
    <citation type="submission" date="2016-05" db="EMBL/GenBank/DDBJ databases">
        <authorList>
            <person name="Lavstsen T."/>
            <person name="Jespersen J.S."/>
        </authorList>
    </citation>
    <scope>NUCLEOTIDE SEQUENCE</scope>
    <source>
        <tissue evidence="2">Brain</tissue>
    </source>
</reference>
<proteinExistence type="predicted"/>
<dbReference type="InterPro" id="IPR010736">
    <property type="entry name" value="SHIPPO-rpt"/>
</dbReference>
<evidence type="ECO:0000256" key="1">
    <source>
        <dbReference type="SAM" id="MobiDB-lite"/>
    </source>
</evidence>
<dbReference type="Pfam" id="PF07004">
    <property type="entry name" value="SHIPPO-rpt"/>
    <property type="match status" value="6"/>
</dbReference>
<dbReference type="GO" id="GO:0005856">
    <property type="term" value="C:cytoskeleton"/>
    <property type="evidence" value="ECO:0007669"/>
    <property type="project" value="TreeGrafter"/>
</dbReference>
<dbReference type="PANTHER" id="PTHR21580:SF28">
    <property type="entry name" value="BOREALIN N-TERMINAL DOMAIN-CONTAINING PROTEIN-RELATED"/>
    <property type="match status" value="1"/>
</dbReference>
<dbReference type="AlphaFoldDB" id="A0A1A8BPL6"/>